<name>A0A239SK48_9BURK</name>
<evidence type="ECO:0000313" key="2">
    <source>
        <dbReference type="Proteomes" id="UP000215126"/>
    </source>
</evidence>
<organism evidence="1 2">
    <name type="scientific">Pandoraea sputorum</name>
    <dbReference type="NCBI Taxonomy" id="93222"/>
    <lineage>
        <taxon>Bacteria</taxon>
        <taxon>Pseudomonadati</taxon>
        <taxon>Pseudomonadota</taxon>
        <taxon>Betaproteobacteria</taxon>
        <taxon>Burkholderiales</taxon>
        <taxon>Burkholderiaceae</taxon>
        <taxon>Pandoraea</taxon>
    </lineage>
</organism>
<proteinExistence type="predicted"/>
<keyword evidence="2" id="KW-1185">Reference proteome</keyword>
<dbReference type="AlphaFoldDB" id="A0A239SK48"/>
<gene>
    <name evidence="1" type="ORF">SAMEA4530655_02847</name>
</gene>
<accession>A0A239SK48</accession>
<sequence length="67" mass="7434">MSAMRTDAMRPVRQVGGLLTWRLTGCVEHSLGHVLPLPLEQALEWAEICLVDHFAALLNPVAEVDVR</sequence>
<dbReference type="Proteomes" id="UP000215126">
    <property type="component" value="Chromosome 1"/>
</dbReference>
<reference evidence="1 2" key="1">
    <citation type="submission" date="2017-06" db="EMBL/GenBank/DDBJ databases">
        <authorList>
            <consortium name="Pathogen Informatics"/>
        </authorList>
    </citation>
    <scope>NUCLEOTIDE SEQUENCE [LARGE SCALE GENOMIC DNA]</scope>
    <source>
        <strain evidence="1 2">NCTC13161</strain>
    </source>
</reference>
<protein>
    <submittedName>
        <fullName evidence="1">Uncharacterized protein</fullName>
    </submittedName>
</protein>
<evidence type="ECO:0000313" key="1">
    <source>
        <dbReference type="EMBL" id="SNU85777.1"/>
    </source>
</evidence>
<dbReference type="EMBL" id="LT906435">
    <property type="protein sequence ID" value="SNU85777.1"/>
    <property type="molecule type" value="Genomic_DNA"/>
</dbReference>